<evidence type="ECO:0000256" key="6">
    <source>
        <dbReference type="HAMAP-Rule" id="MF_00367"/>
    </source>
</evidence>
<dbReference type="AlphaFoldDB" id="A0A1B1U441"/>
<dbReference type="InterPro" id="IPR009019">
    <property type="entry name" value="KH_sf_prok-type"/>
</dbReference>
<dbReference type="PANTHER" id="PTHR42698:SF1">
    <property type="entry name" value="GTPASE ERA, MITOCHONDRIAL"/>
    <property type="match status" value="1"/>
</dbReference>
<protein>
    <recommendedName>
        <fullName evidence="2 6">GTPase Era</fullName>
    </recommendedName>
</protein>
<feature type="domain" description="Era-type G" evidence="10">
    <location>
        <begin position="2"/>
        <end position="171"/>
    </location>
</feature>
<dbReference type="RefSeq" id="WP_066338496.1">
    <property type="nucleotide sequence ID" value="NZ_CP016503.1"/>
</dbReference>
<dbReference type="InterPro" id="IPR015946">
    <property type="entry name" value="KH_dom-like_a/b"/>
</dbReference>
<dbReference type="EMBL" id="CP016503">
    <property type="protein sequence ID" value="ANV97465.1"/>
    <property type="molecule type" value="Genomic_DNA"/>
</dbReference>
<dbReference type="STRING" id="222136.BBW65_00935"/>
<keyword evidence="4 6" id="KW-0694">RNA-binding</keyword>
<dbReference type="InterPro" id="IPR004044">
    <property type="entry name" value="KH_dom_type_2"/>
</dbReference>
<dbReference type="Pfam" id="PF01926">
    <property type="entry name" value="MMR_HSR1"/>
    <property type="match status" value="1"/>
</dbReference>
<dbReference type="Pfam" id="PF07650">
    <property type="entry name" value="KH_2"/>
    <property type="match status" value="1"/>
</dbReference>
<dbReference type="SUPFAM" id="SSF54814">
    <property type="entry name" value="Prokaryotic type KH domain (KH-domain type II)"/>
    <property type="match status" value="1"/>
</dbReference>
<evidence type="ECO:0000256" key="5">
    <source>
        <dbReference type="ARBA" id="ARBA00023134"/>
    </source>
</evidence>
<dbReference type="NCBIfam" id="TIGR00231">
    <property type="entry name" value="small_GTP"/>
    <property type="match status" value="1"/>
</dbReference>
<dbReference type="GO" id="GO:0005525">
    <property type="term" value="F:GTP binding"/>
    <property type="evidence" value="ECO:0007669"/>
    <property type="project" value="UniProtKB-UniRule"/>
</dbReference>
<dbReference type="InterPro" id="IPR006073">
    <property type="entry name" value="GTP-bd"/>
</dbReference>
<proteinExistence type="inferred from homology"/>
<dbReference type="GO" id="GO:0070181">
    <property type="term" value="F:small ribosomal subunit rRNA binding"/>
    <property type="evidence" value="ECO:0007669"/>
    <property type="project" value="UniProtKB-UniRule"/>
</dbReference>
<comment type="caution">
    <text evidence="6 7">Lacks conserved residue(s) required for the propagation of feature annotation.</text>
</comment>
<dbReference type="GO" id="GO:0005829">
    <property type="term" value="C:cytosol"/>
    <property type="evidence" value="ECO:0007669"/>
    <property type="project" value="TreeGrafter"/>
</dbReference>
<comment type="similarity">
    <text evidence="1 6 7 8">Belongs to the TRAFAC class TrmE-Era-EngA-EngB-Septin-like GTPase superfamily. Era GTPase family.</text>
</comment>
<dbReference type="Proteomes" id="UP000092884">
    <property type="component" value="Chromosome"/>
</dbReference>
<evidence type="ECO:0000256" key="8">
    <source>
        <dbReference type="RuleBase" id="RU003761"/>
    </source>
</evidence>
<dbReference type="InterPro" id="IPR005662">
    <property type="entry name" value="GTPase_Era-like"/>
</dbReference>
<dbReference type="PROSITE" id="PS51713">
    <property type="entry name" value="G_ERA"/>
    <property type="match status" value="1"/>
</dbReference>
<gene>
    <name evidence="6" type="primary">era</name>
    <name evidence="11" type="ORF">BBW65_00935</name>
</gene>
<keyword evidence="12" id="KW-1185">Reference proteome</keyword>
<evidence type="ECO:0000259" key="9">
    <source>
        <dbReference type="PROSITE" id="PS50823"/>
    </source>
</evidence>
<evidence type="ECO:0000313" key="12">
    <source>
        <dbReference type="Proteomes" id="UP000092884"/>
    </source>
</evidence>
<feature type="binding site" evidence="6">
    <location>
        <begin position="10"/>
        <end position="17"/>
    </location>
    <ligand>
        <name>GTP</name>
        <dbReference type="ChEBI" id="CHEBI:37565"/>
    </ligand>
</feature>
<keyword evidence="3 6" id="KW-0547">Nucleotide-binding</keyword>
<dbReference type="GO" id="GO:0003924">
    <property type="term" value="F:GTPase activity"/>
    <property type="evidence" value="ECO:0007669"/>
    <property type="project" value="UniProtKB-UniRule"/>
</dbReference>
<evidence type="ECO:0000256" key="1">
    <source>
        <dbReference type="ARBA" id="ARBA00007921"/>
    </source>
</evidence>
<dbReference type="CDD" id="cd22534">
    <property type="entry name" value="KH-II_Era"/>
    <property type="match status" value="1"/>
</dbReference>
<dbReference type="NCBIfam" id="NF000908">
    <property type="entry name" value="PRK00089.1"/>
    <property type="match status" value="1"/>
</dbReference>
<dbReference type="PROSITE" id="PS50823">
    <property type="entry name" value="KH_TYPE_2"/>
    <property type="match status" value="1"/>
</dbReference>
<comment type="subunit">
    <text evidence="6">Monomer.</text>
</comment>
<dbReference type="InterPro" id="IPR027417">
    <property type="entry name" value="P-loop_NTPase"/>
</dbReference>
<evidence type="ECO:0000256" key="7">
    <source>
        <dbReference type="PROSITE-ProRule" id="PRU01050"/>
    </source>
</evidence>
<feature type="domain" description="KH type-2" evidence="9">
    <location>
        <begin position="194"/>
        <end position="278"/>
    </location>
</feature>
<accession>A0A1B1U441</accession>
<dbReference type="HAMAP" id="MF_00367">
    <property type="entry name" value="GTPase_Era"/>
    <property type="match status" value="1"/>
</dbReference>
<keyword evidence="6" id="KW-0963">Cytoplasm</keyword>
<dbReference type="PANTHER" id="PTHR42698">
    <property type="entry name" value="GTPASE ERA"/>
    <property type="match status" value="1"/>
</dbReference>
<reference evidence="12" key="1">
    <citation type="submission" date="2016-07" db="EMBL/GenBank/DDBJ databases">
        <authorList>
            <person name="Florea S."/>
            <person name="Webb J.S."/>
            <person name="Jaromczyk J."/>
            <person name="Schardl C.L."/>
        </authorList>
    </citation>
    <scope>NUCLEOTIDE SEQUENCE [LARGE SCALE GENOMIC DNA]</scope>
    <source>
        <strain evidence="12">MIT 01-6242</strain>
    </source>
</reference>
<evidence type="ECO:0000256" key="4">
    <source>
        <dbReference type="ARBA" id="ARBA00022884"/>
    </source>
</evidence>
<keyword evidence="6" id="KW-0690">Ribosome biogenesis</keyword>
<dbReference type="GO" id="GO:0000028">
    <property type="term" value="P:ribosomal small subunit assembly"/>
    <property type="evidence" value="ECO:0007669"/>
    <property type="project" value="TreeGrafter"/>
</dbReference>
<feature type="binding site" evidence="6">
    <location>
        <begin position="61"/>
        <end position="65"/>
    </location>
    <ligand>
        <name>GTP</name>
        <dbReference type="ChEBI" id="CHEBI:37565"/>
    </ligand>
</feature>
<keyword evidence="6" id="KW-1003">Cell membrane</keyword>
<name>A0A1B1U441_9HELI</name>
<dbReference type="Gene3D" id="3.30.300.20">
    <property type="match status" value="1"/>
</dbReference>
<evidence type="ECO:0000313" key="11">
    <source>
        <dbReference type="EMBL" id="ANV97465.1"/>
    </source>
</evidence>
<evidence type="ECO:0000256" key="2">
    <source>
        <dbReference type="ARBA" id="ARBA00020484"/>
    </source>
</evidence>
<dbReference type="SUPFAM" id="SSF52540">
    <property type="entry name" value="P-loop containing nucleoside triphosphate hydrolases"/>
    <property type="match status" value="1"/>
</dbReference>
<dbReference type="Gene3D" id="3.40.50.300">
    <property type="entry name" value="P-loop containing nucleotide triphosphate hydrolases"/>
    <property type="match status" value="1"/>
</dbReference>
<dbReference type="InterPro" id="IPR005225">
    <property type="entry name" value="Small_GTP-bd"/>
</dbReference>
<dbReference type="GO" id="GO:0043024">
    <property type="term" value="F:ribosomal small subunit binding"/>
    <property type="evidence" value="ECO:0007669"/>
    <property type="project" value="TreeGrafter"/>
</dbReference>
<dbReference type="NCBIfam" id="TIGR00436">
    <property type="entry name" value="era"/>
    <property type="match status" value="1"/>
</dbReference>
<sequence length="296" mass="34277">MRAGFVGVLGRPNAGKSTLLNTLCGEQLALVSHKANATRKRMNFIINHTFDQKEAQIIFVDTPGIHQQEKLLNQFMLQEALKAMGDCDLNLFLAPVYDDLSHYRNFLELNNHKPHILLLTQCDKVTQEQILQKIALYQQEAPYFASLFPIHCKKHFDFTQLLNEIAKHLPSSPALFEDDILTTSNMREICKEMIREAIFENLSDEIPYQSDVIIEKYIHKQGINEIFAKIIVQKESQKAMVIGKNGECIKRIGKNVRLKLERLEEKKIFLRLNVFVNKNWNKSKEELKKIGYDFDS</sequence>
<dbReference type="CDD" id="cd04163">
    <property type="entry name" value="Era"/>
    <property type="match status" value="1"/>
</dbReference>
<keyword evidence="6" id="KW-0472">Membrane</keyword>
<comment type="subcellular location">
    <subcellularLocation>
        <location evidence="6">Cytoplasm</location>
    </subcellularLocation>
    <subcellularLocation>
        <location evidence="6">Cell membrane</location>
        <topology evidence="6">Peripheral membrane protein</topology>
    </subcellularLocation>
</comment>
<keyword evidence="5 6" id="KW-0342">GTP-binding</keyword>
<dbReference type="InterPro" id="IPR030388">
    <property type="entry name" value="G_ERA_dom"/>
</dbReference>
<keyword evidence="6" id="KW-0699">rRNA-binding</keyword>
<evidence type="ECO:0000256" key="3">
    <source>
        <dbReference type="ARBA" id="ARBA00022741"/>
    </source>
</evidence>
<organism evidence="11 12">
    <name type="scientific">Helicobacter enhydrae</name>
    <dbReference type="NCBI Taxonomy" id="222136"/>
    <lineage>
        <taxon>Bacteria</taxon>
        <taxon>Pseudomonadati</taxon>
        <taxon>Campylobacterota</taxon>
        <taxon>Epsilonproteobacteria</taxon>
        <taxon>Campylobacterales</taxon>
        <taxon>Helicobacteraceae</taxon>
        <taxon>Helicobacter</taxon>
    </lineage>
</organism>
<dbReference type="GO" id="GO:0005886">
    <property type="term" value="C:plasma membrane"/>
    <property type="evidence" value="ECO:0007669"/>
    <property type="project" value="UniProtKB-SubCell"/>
</dbReference>
<evidence type="ECO:0000259" key="10">
    <source>
        <dbReference type="PROSITE" id="PS51713"/>
    </source>
</evidence>
<dbReference type="KEGG" id="het:BBW65_00935"/>
<dbReference type="OrthoDB" id="9805918at2"/>
<comment type="function">
    <text evidence="6">An essential GTPase that binds both GDP and GTP, with rapid nucleotide exchange. Plays a role in 16S rRNA processing and 30S ribosomal subunit biogenesis and possibly also in cell cycle regulation and energy metabolism.</text>
</comment>